<sequence>MLAEIVGRPAAQAVEGWLIASADGPDLEILERPAGLSPAADCGISLATSLTVAEVFALAGREGWPARYRRPQGTSGVIDLLLERDTRLEVLTPEMQSV</sequence>
<evidence type="ECO:0000313" key="1">
    <source>
        <dbReference type="EMBL" id="EQB12080.1"/>
    </source>
</evidence>
<name>T0IJZ3_9SPHN</name>
<comment type="caution">
    <text evidence="1">The sequence shown here is derived from an EMBL/GenBank/DDBJ whole genome shotgun (WGS) entry which is preliminary data.</text>
</comment>
<dbReference type="PATRIC" id="fig|1096930.3.peg.3228"/>
<organism evidence="1 2">
    <name type="scientific">Novosphingobium lindaniclasticum LE124</name>
    <dbReference type="NCBI Taxonomy" id="1096930"/>
    <lineage>
        <taxon>Bacteria</taxon>
        <taxon>Pseudomonadati</taxon>
        <taxon>Pseudomonadota</taxon>
        <taxon>Alphaproteobacteria</taxon>
        <taxon>Sphingomonadales</taxon>
        <taxon>Sphingomonadaceae</taxon>
        <taxon>Novosphingobium</taxon>
    </lineage>
</organism>
<proteinExistence type="predicted"/>
<protein>
    <submittedName>
        <fullName evidence="1">Uncharacterized protein</fullName>
    </submittedName>
</protein>
<accession>T0IJZ3</accession>
<reference evidence="1 2" key="1">
    <citation type="journal article" date="2013" name="Genome Announc.">
        <title>Genome Sequence of Novosphingobium lindaniclasticum LE124T, Isolated from a Hexachlorocyclohexane Dumpsite.</title>
        <authorList>
            <person name="Saxena A."/>
            <person name="Nayyar N."/>
            <person name="Sangwan N."/>
            <person name="Kumari R."/>
            <person name="Khurana J.P."/>
            <person name="Lal R."/>
        </authorList>
    </citation>
    <scope>NUCLEOTIDE SEQUENCE [LARGE SCALE GENOMIC DNA]</scope>
    <source>
        <strain evidence="1 2">LE124</strain>
    </source>
</reference>
<dbReference type="EMBL" id="ATHL01000100">
    <property type="protein sequence ID" value="EQB12080.1"/>
    <property type="molecule type" value="Genomic_DNA"/>
</dbReference>
<keyword evidence="2" id="KW-1185">Reference proteome</keyword>
<dbReference type="AlphaFoldDB" id="T0IJZ3"/>
<gene>
    <name evidence="1" type="ORF">L284_16265</name>
</gene>
<dbReference type="Proteomes" id="UP000015527">
    <property type="component" value="Unassembled WGS sequence"/>
</dbReference>
<evidence type="ECO:0000313" key="2">
    <source>
        <dbReference type="Proteomes" id="UP000015527"/>
    </source>
</evidence>